<evidence type="ECO:0000313" key="3">
    <source>
        <dbReference type="RefSeq" id="XP_026484145.1"/>
    </source>
</evidence>
<protein>
    <submittedName>
        <fullName evidence="3">Uncharacterized protein LOC113392082</fullName>
    </submittedName>
</protein>
<sequence>MKFRRLGIELILVYLSFSLKNASSDSQSNNQRILNYNSKIPLIAILYKRNDENVRAPGLESDVITPEISPVEPPHDQELYNFYHVLRTTQENEEVDTDAAMVFEKTENVLRQALRARCERLDSCVRKCPRKKKYTCTITCREEYDDYDLCKKPKKPYCKRPKCGKTMPPAWLLRK</sequence>
<keyword evidence="1" id="KW-0732">Signal</keyword>
<feature type="signal peptide" evidence="1">
    <location>
        <begin position="1"/>
        <end position="24"/>
    </location>
</feature>
<name>A0A8B8HI02_VANTA</name>
<gene>
    <name evidence="3" type="primary">LOC113392082</name>
</gene>
<evidence type="ECO:0000256" key="1">
    <source>
        <dbReference type="SAM" id="SignalP"/>
    </source>
</evidence>
<evidence type="ECO:0000313" key="2">
    <source>
        <dbReference type="Proteomes" id="UP001652626"/>
    </source>
</evidence>
<dbReference type="OMA" id="CTITCRE"/>
<feature type="chain" id="PRO_5034736070" evidence="1">
    <location>
        <begin position="25"/>
        <end position="175"/>
    </location>
</feature>
<accession>A0A8B8HI02</accession>
<dbReference type="RefSeq" id="XP_026484145.1">
    <property type="nucleotide sequence ID" value="XM_026628360.2"/>
</dbReference>
<dbReference type="Proteomes" id="UP001652626">
    <property type="component" value="Chromosome 27"/>
</dbReference>
<keyword evidence="2" id="KW-1185">Reference proteome</keyword>
<dbReference type="OrthoDB" id="7118332at2759"/>
<reference evidence="3" key="1">
    <citation type="submission" date="2025-08" db="UniProtKB">
        <authorList>
            <consortium name="RefSeq"/>
        </authorList>
    </citation>
    <scope>IDENTIFICATION</scope>
    <source>
        <tissue evidence="3">Whole body</tissue>
    </source>
</reference>
<proteinExistence type="predicted"/>
<dbReference type="GeneID" id="113392082"/>
<organism evidence="2 3">
    <name type="scientific">Vanessa tameamea</name>
    <name type="common">Kamehameha butterfly</name>
    <dbReference type="NCBI Taxonomy" id="334116"/>
    <lineage>
        <taxon>Eukaryota</taxon>
        <taxon>Metazoa</taxon>
        <taxon>Ecdysozoa</taxon>
        <taxon>Arthropoda</taxon>
        <taxon>Hexapoda</taxon>
        <taxon>Insecta</taxon>
        <taxon>Pterygota</taxon>
        <taxon>Neoptera</taxon>
        <taxon>Endopterygota</taxon>
        <taxon>Lepidoptera</taxon>
        <taxon>Glossata</taxon>
        <taxon>Ditrysia</taxon>
        <taxon>Papilionoidea</taxon>
        <taxon>Nymphalidae</taxon>
        <taxon>Nymphalinae</taxon>
        <taxon>Vanessa</taxon>
    </lineage>
</organism>
<dbReference type="AlphaFoldDB" id="A0A8B8HI02"/>